<dbReference type="Pfam" id="PF02082">
    <property type="entry name" value="Rrf2"/>
    <property type="match status" value="1"/>
</dbReference>
<dbReference type="NCBIfam" id="TIGR00738">
    <property type="entry name" value="rrf2_super"/>
    <property type="match status" value="1"/>
</dbReference>
<reference evidence="2 3" key="1">
    <citation type="journal article" date="2016" name="Nat. Commun.">
        <title>Thousands of microbial genomes shed light on interconnected biogeochemical processes in an aquifer system.</title>
        <authorList>
            <person name="Anantharaman K."/>
            <person name="Brown C.T."/>
            <person name="Hug L.A."/>
            <person name="Sharon I."/>
            <person name="Castelle C.J."/>
            <person name="Probst A.J."/>
            <person name="Thomas B.C."/>
            <person name="Singh A."/>
            <person name="Wilkins M.J."/>
            <person name="Karaoz U."/>
            <person name="Brodie E.L."/>
            <person name="Williams K.H."/>
            <person name="Hubbard S.S."/>
            <person name="Banfield J.F."/>
        </authorList>
    </citation>
    <scope>NUCLEOTIDE SEQUENCE [LARGE SCALE GENOMIC DNA]</scope>
</reference>
<protein>
    <recommendedName>
        <fullName evidence="4">Rrf2 family transcriptional regulator</fullName>
    </recommendedName>
</protein>
<dbReference type="PANTHER" id="PTHR33221">
    <property type="entry name" value="WINGED HELIX-TURN-HELIX TRANSCRIPTIONAL REGULATOR, RRF2 FAMILY"/>
    <property type="match status" value="1"/>
</dbReference>
<dbReference type="InterPro" id="IPR036390">
    <property type="entry name" value="WH_DNA-bd_sf"/>
</dbReference>
<accession>A0A1F7UJ11</accession>
<proteinExistence type="predicted"/>
<dbReference type="InterPro" id="IPR036388">
    <property type="entry name" value="WH-like_DNA-bd_sf"/>
</dbReference>
<dbReference type="InterPro" id="IPR000944">
    <property type="entry name" value="Tscrpt_reg_Rrf2"/>
</dbReference>
<dbReference type="Gene3D" id="1.10.10.10">
    <property type="entry name" value="Winged helix-like DNA-binding domain superfamily/Winged helix DNA-binding domain"/>
    <property type="match status" value="1"/>
</dbReference>
<dbReference type="STRING" id="1802399.A3E39_03820"/>
<dbReference type="EMBL" id="MGEH01000035">
    <property type="protein sequence ID" value="OGL78266.1"/>
    <property type="molecule type" value="Genomic_DNA"/>
</dbReference>
<gene>
    <name evidence="2" type="ORF">A3E39_03820</name>
</gene>
<organism evidence="2 3">
    <name type="scientific">Candidatus Uhrbacteria bacterium RIFCSPHIGHO2_12_FULL_60_25</name>
    <dbReference type="NCBI Taxonomy" id="1802399"/>
    <lineage>
        <taxon>Bacteria</taxon>
        <taxon>Candidatus Uhriibacteriota</taxon>
    </lineage>
</organism>
<dbReference type="SUPFAM" id="SSF46785">
    <property type="entry name" value="Winged helix' DNA-binding domain"/>
    <property type="match status" value="1"/>
</dbReference>
<name>A0A1F7UJ11_9BACT</name>
<dbReference type="GO" id="GO:0003700">
    <property type="term" value="F:DNA-binding transcription factor activity"/>
    <property type="evidence" value="ECO:0007669"/>
    <property type="project" value="TreeGrafter"/>
</dbReference>
<dbReference type="AlphaFoldDB" id="A0A1F7UJ11"/>
<evidence type="ECO:0000313" key="3">
    <source>
        <dbReference type="Proteomes" id="UP000176603"/>
    </source>
</evidence>
<comment type="caution">
    <text evidence="2">The sequence shown here is derived from an EMBL/GenBank/DDBJ whole genome shotgun (WGS) entry which is preliminary data.</text>
</comment>
<dbReference type="GO" id="GO:0003677">
    <property type="term" value="F:DNA binding"/>
    <property type="evidence" value="ECO:0007669"/>
    <property type="project" value="UniProtKB-KW"/>
</dbReference>
<dbReference type="GO" id="GO:0005829">
    <property type="term" value="C:cytosol"/>
    <property type="evidence" value="ECO:0007669"/>
    <property type="project" value="TreeGrafter"/>
</dbReference>
<dbReference type="PANTHER" id="PTHR33221:SF5">
    <property type="entry name" value="HTH-TYPE TRANSCRIPTIONAL REGULATOR ISCR"/>
    <property type="match status" value="1"/>
</dbReference>
<dbReference type="PROSITE" id="PS51197">
    <property type="entry name" value="HTH_RRF2_2"/>
    <property type="match status" value="1"/>
</dbReference>
<dbReference type="Proteomes" id="UP000176603">
    <property type="component" value="Unassembled WGS sequence"/>
</dbReference>
<evidence type="ECO:0000256" key="1">
    <source>
        <dbReference type="ARBA" id="ARBA00023125"/>
    </source>
</evidence>
<evidence type="ECO:0008006" key="4">
    <source>
        <dbReference type="Google" id="ProtNLM"/>
    </source>
</evidence>
<evidence type="ECO:0000313" key="2">
    <source>
        <dbReference type="EMBL" id="OGL78266.1"/>
    </source>
</evidence>
<sequence length="133" mass="14243">MFNINERTHSGLILMTCLAEQVGEFMTLKYVAQRMKLSEGYLEEVAAALRSAGLITGRTGPKGGYALTRPPEKITTEDVVTALEGPIALVGCQSNGIACPVEGGCSSKRVWNALQRKIQSSLRETTLAEIASA</sequence>
<keyword evidence="1" id="KW-0238">DNA-binding</keyword>